<gene>
    <name evidence="2" type="ORF">BDA96_05G058600</name>
</gene>
<feature type="compositionally biased region" description="Low complexity" evidence="1">
    <location>
        <begin position="8"/>
        <end position="17"/>
    </location>
</feature>
<proteinExistence type="predicted"/>
<dbReference type="AlphaFoldDB" id="A0A921QVX9"/>
<evidence type="ECO:0000313" key="3">
    <source>
        <dbReference type="Proteomes" id="UP000807115"/>
    </source>
</evidence>
<dbReference type="EMBL" id="CM027684">
    <property type="protein sequence ID" value="KAG0528977.1"/>
    <property type="molecule type" value="Genomic_DNA"/>
</dbReference>
<evidence type="ECO:0000256" key="1">
    <source>
        <dbReference type="SAM" id="MobiDB-lite"/>
    </source>
</evidence>
<reference evidence="2" key="1">
    <citation type="journal article" date="2019" name="BMC Genomics">
        <title>A new reference genome for Sorghum bicolor reveals high levels of sequence similarity between sweet and grain genotypes: implications for the genetics of sugar metabolism.</title>
        <authorList>
            <person name="Cooper E.A."/>
            <person name="Brenton Z.W."/>
            <person name="Flinn B.S."/>
            <person name="Jenkins J."/>
            <person name="Shu S."/>
            <person name="Flowers D."/>
            <person name="Luo F."/>
            <person name="Wang Y."/>
            <person name="Xia P."/>
            <person name="Barry K."/>
            <person name="Daum C."/>
            <person name="Lipzen A."/>
            <person name="Yoshinaga Y."/>
            <person name="Schmutz J."/>
            <person name="Saski C."/>
            <person name="Vermerris W."/>
            <person name="Kresovich S."/>
        </authorList>
    </citation>
    <scope>NUCLEOTIDE SEQUENCE</scope>
</reference>
<dbReference type="Proteomes" id="UP000807115">
    <property type="component" value="Chromosome 5"/>
</dbReference>
<evidence type="ECO:0000313" key="2">
    <source>
        <dbReference type="EMBL" id="KAG0528977.1"/>
    </source>
</evidence>
<sequence length="71" mass="8095">MSLAGGVRSSSRSITRSSMHRPSEVLEDPGPREATGAFYFVALQCLLLSSPRNRQMHLYLQQTVKMHRWFS</sequence>
<name>A0A921QVX9_SORBI</name>
<protein>
    <submittedName>
        <fullName evidence="2">Uncharacterized protein</fullName>
    </submittedName>
</protein>
<reference evidence="2" key="2">
    <citation type="submission" date="2020-10" db="EMBL/GenBank/DDBJ databases">
        <authorList>
            <person name="Cooper E.A."/>
            <person name="Brenton Z.W."/>
            <person name="Flinn B.S."/>
            <person name="Jenkins J."/>
            <person name="Shu S."/>
            <person name="Flowers D."/>
            <person name="Luo F."/>
            <person name="Wang Y."/>
            <person name="Xia P."/>
            <person name="Barry K."/>
            <person name="Daum C."/>
            <person name="Lipzen A."/>
            <person name="Yoshinaga Y."/>
            <person name="Schmutz J."/>
            <person name="Saski C."/>
            <person name="Vermerris W."/>
            <person name="Kresovich S."/>
        </authorList>
    </citation>
    <scope>NUCLEOTIDE SEQUENCE</scope>
</reference>
<organism evidence="2 3">
    <name type="scientific">Sorghum bicolor</name>
    <name type="common">Sorghum</name>
    <name type="synonym">Sorghum vulgare</name>
    <dbReference type="NCBI Taxonomy" id="4558"/>
    <lineage>
        <taxon>Eukaryota</taxon>
        <taxon>Viridiplantae</taxon>
        <taxon>Streptophyta</taxon>
        <taxon>Embryophyta</taxon>
        <taxon>Tracheophyta</taxon>
        <taxon>Spermatophyta</taxon>
        <taxon>Magnoliopsida</taxon>
        <taxon>Liliopsida</taxon>
        <taxon>Poales</taxon>
        <taxon>Poaceae</taxon>
        <taxon>PACMAD clade</taxon>
        <taxon>Panicoideae</taxon>
        <taxon>Andropogonodae</taxon>
        <taxon>Andropogoneae</taxon>
        <taxon>Sorghinae</taxon>
        <taxon>Sorghum</taxon>
    </lineage>
</organism>
<comment type="caution">
    <text evidence="2">The sequence shown here is derived from an EMBL/GenBank/DDBJ whole genome shotgun (WGS) entry which is preliminary data.</text>
</comment>
<feature type="region of interest" description="Disordered" evidence="1">
    <location>
        <begin position="1"/>
        <end position="31"/>
    </location>
</feature>
<accession>A0A921QVX9</accession>